<dbReference type="InterPro" id="IPR006059">
    <property type="entry name" value="SBP"/>
</dbReference>
<dbReference type="InterPro" id="IPR006061">
    <property type="entry name" value="SBP_1_CS"/>
</dbReference>
<dbReference type="PROSITE" id="PS01037">
    <property type="entry name" value="SBP_BACTERIAL_1"/>
    <property type="match status" value="1"/>
</dbReference>
<evidence type="ECO:0000256" key="1">
    <source>
        <dbReference type="ARBA" id="ARBA00008520"/>
    </source>
</evidence>
<evidence type="ECO:0000256" key="3">
    <source>
        <dbReference type="ARBA" id="ARBA00022729"/>
    </source>
</evidence>
<evidence type="ECO:0000313" key="6">
    <source>
        <dbReference type="Proteomes" id="UP001235064"/>
    </source>
</evidence>
<keyword evidence="2" id="KW-0813">Transport</keyword>
<organism evidence="5 6">
    <name type="scientific">Microbacterium candidum</name>
    <dbReference type="NCBI Taxonomy" id="3041922"/>
    <lineage>
        <taxon>Bacteria</taxon>
        <taxon>Bacillati</taxon>
        <taxon>Actinomycetota</taxon>
        <taxon>Actinomycetes</taxon>
        <taxon>Micrococcales</taxon>
        <taxon>Microbacteriaceae</taxon>
        <taxon>Microbacterium</taxon>
    </lineage>
</organism>
<dbReference type="RefSeq" id="WP_286286753.1">
    <property type="nucleotide sequence ID" value="NZ_JASXSZ010000001.1"/>
</dbReference>
<dbReference type="PROSITE" id="PS51257">
    <property type="entry name" value="PROKAR_LIPOPROTEIN"/>
    <property type="match status" value="1"/>
</dbReference>
<dbReference type="Proteomes" id="UP001235064">
    <property type="component" value="Unassembled WGS sequence"/>
</dbReference>
<keyword evidence="3 4" id="KW-0732">Signal</keyword>
<keyword evidence="6" id="KW-1185">Reference proteome</keyword>
<evidence type="ECO:0000313" key="5">
    <source>
        <dbReference type="EMBL" id="MDL9978393.1"/>
    </source>
</evidence>
<dbReference type="Gene3D" id="3.40.190.10">
    <property type="entry name" value="Periplasmic binding protein-like II"/>
    <property type="match status" value="1"/>
</dbReference>
<accession>A0ABT7MVD7</accession>
<proteinExistence type="inferred from homology"/>
<dbReference type="PANTHER" id="PTHR43649:SF14">
    <property type="entry name" value="BLR3389 PROTEIN"/>
    <property type="match status" value="1"/>
</dbReference>
<reference evidence="5 6" key="1">
    <citation type="submission" date="2023-06" db="EMBL/GenBank/DDBJ databases">
        <title>Microbacterium sp. nov., isolated from a waste landfill.</title>
        <authorList>
            <person name="Wen W."/>
        </authorList>
    </citation>
    <scope>NUCLEOTIDE SEQUENCE [LARGE SCALE GENOMIC DNA]</scope>
    <source>
        <strain evidence="5 6">ASV49</strain>
    </source>
</reference>
<dbReference type="InterPro" id="IPR050490">
    <property type="entry name" value="Bact_solute-bd_prot1"/>
</dbReference>
<sequence>MKYNSNSTRRLWQRAGVAVGVGAILVGALSACSGGATTSGDSGTQADIDAALQKDTTLTWWTWSDGTKAEADAFTKKYPHIKFNIVKVDNPDAAVTKLQNAVKAGTGAPDILPVEYQTLPQLTLGGGLADMSKYGLDTKYQGQFTPSTWNAVHVQDKLVGIPMDSGPMVMIYNKDMLAKAGITAAPKTWDEYAAASAAIHKTDPEAYIATGGDAGFITSMIWASGGQPFKTDGKNVTINLQDAGTKKFADYWNTLNQKGELSPLATWSDEWTKALTQDKLATIMMGSWMIGGGMDGYGPAGRFVVAPVPTWDGTPGSAENGGSAISVTQQSKNKAAAAGVLEFMADGEGRDIINATAFPSTMKELTNPTFLQKEFPGFGGQQANKEGAASAASVIKGWQYLPYQGYANNVFGDSVGKALGAKTDLNTALQQWQQTLVDYGKQQGFSVNQ</sequence>
<comment type="similarity">
    <text evidence="1">Belongs to the bacterial solute-binding protein 1 family.</text>
</comment>
<protein>
    <submittedName>
        <fullName evidence="5">Sugar ABC transporter substrate-binding protein</fullName>
    </submittedName>
</protein>
<name>A0ABT7MVD7_9MICO</name>
<evidence type="ECO:0000256" key="4">
    <source>
        <dbReference type="SAM" id="SignalP"/>
    </source>
</evidence>
<dbReference type="CDD" id="cd13585">
    <property type="entry name" value="PBP2_TMBP_like"/>
    <property type="match status" value="1"/>
</dbReference>
<dbReference type="EMBL" id="JASXSZ010000001">
    <property type="protein sequence ID" value="MDL9978393.1"/>
    <property type="molecule type" value="Genomic_DNA"/>
</dbReference>
<dbReference type="PANTHER" id="PTHR43649">
    <property type="entry name" value="ARABINOSE-BINDING PROTEIN-RELATED"/>
    <property type="match status" value="1"/>
</dbReference>
<evidence type="ECO:0000256" key="2">
    <source>
        <dbReference type="ARBA" id="ARBA00022448"/>
    </source>
</evidence>
<dbReference type="Pfam" id="PF01547">
    <property type="entry name" value="SBP_bac_1"/>
    <property type="match status" value="1"/>
</dbReference>
<comment type="caution">
    <text evidence="5">The sequence shown here is derived from an EMBL/GenBank/DDBJ whole genome shotgun (WGS) entry which is preliminary data.</text>
</comment>
<feature type="chain" id="PRO_5046747843" evidence="4">
    <location>
        <begin position="34"/>
        <end position="449"/>
    </location>
</feature>
<feature type="signal peptide" evidence="4">
    <location>
        <begin position="1"/>
        <end position="33"/>
    </location>
</feature>
<dbReference type="SUPFAM" id="SSF53850">
    <property type="entry name" value="Periplasmic binding protein-like II"/>
    <property type="match status" value="1"/>
</dbReference>
<gene>
    <name evidence="5" type="ORF">QSV35_03535</name>
</gene>